<sequence>MRCVAAMTKAAASTERIWEQPIDTGSVPENGATFDAIVVGGGPGGSSAAGYLAMAGKKVC</sequence>
<protein>
    <recommendedName>
        <fullName evidence="2">FAD/NAD(P)-binding domain-containing protein</fullName>
    </recommendedName>
</protein>
<organism evidence="1">
    <name type="scientific">uncultured organism MedDCM-OCT-S08-C256</name>
    <dbReference type="NCBI Taxonomy" id="743636"/>
    <lineage>
        <taxon>unclassified sequences</taxon>
        <taxon>environmental samples</taxon>
    </lineage>
</organism>
<evidence type="ECO:0000313" key="1">
    <source>
        <dbReference type="EMBL" id="ADD96323.1"/>
    </source>
</evidence>
<reference evidence="1" key="1">
    <citation type="journal article" date="2010" name="ISME J.">
        <title>Metagenome of the Mediterranean deep chlorophyll maximum studied by direct and fosmid library 454 pyrosequencing.</title>
        <authorList>
            <person name="Ghai R."/>
            <person name="Martin-Cuadrado A.B."/>
            <person name="Molto A.G."/>
            <person name="Heredia I.G."/>
            <person name="Cabrera R."/>
            <person name="Martin J."/>
            <person name="Verdu M."/>
            <person name="Deschamps P."/>
            <person name="Moreira D."/>
            <person name="Lopez-Garcia P."/>
            <person name="Mira A."/>
            <person name="Rodriguez-Valera F."/>
        </authorList>
    </citation>
    <scope>NUCLEOTIDE SEQUENCE</scope>
</reference>
<proteinExistence type="predicted"/>
<evidence type="ECO:0008006" key="2">
    <source>
        <dbReference type="Google" id="ProtNLM"/>
    </source>
</evidence>
<dbReference type="Gene3D" id="3.50.50.60">
    <property type="entry name" value="FAD/NAD(P)-binding domain"/>
    <property type="match status" value="1"/>
</dbReference>
<dbReference type="SUPFAM" id="SSF51905">
    <property type="entry name" value="FAD/NAD(P)-binding domain"/>
    <property type="match status" value="1"/>
</dbReference>
<dbReference type="AlphaFoldDB" id="D6PKS2"/>
<dbReference type="EMBL" id="GU943132">
    <property type="protein sequence ID" value="ADD96323.1"/>
    <property type="molecule type" value="Genomic_DNA"/>
</dbReference>
<name>D6PKS2_9ZZZZ</name>
<accession>D6PKS2</accession>
<dbReference type="InterPro" id="IPR036188">
    <property type="entry name" value="FAD/NAD-bd_sf"/>
</dbReference>